<dbReference type="RefSeq" id="XP_015407248.1">
    <property type="nucleotide sequence ID" value="XM_015550483.1"/>
</dbReference>
<evidence type="ECO:0000313" key="1">
    <source>
        <dbReference type="EMBL" id="KNG86325.1"/>
    </source>
</evidence>
<sequence>MAVELWIPYTASPSWIALQLAMTKIAIDLNLLEALVSHGRSMSVQELAQATEA</sequence>
<name>A0A0L1J3S1_ASPN3</name>
<reference evidence="1 2" key="1">
    <citation type="submission" date="2014-06" db="EMBL/GenBank/DDBJ databases">
        <title>The Genome of the Aflatoxigenic Filamentous Fungus Aspergillus nomius.</title>
        <authorList>
            <person name="Moore M.G."/>
            <person name="Shannon B.M."/>
            <person name="Brian M.M."/>
        </authorList>
    </citation>
    <scope>NUCLEOTIDE SEQUENCE [LARGE SCALE GENOMIC DNA]</scope>
    <source>
        <strain evidence="1 2">NRRL 13137</strain>
    </source>
</reference>
<protein>
    <recommendedName>
        <fullName evidence="3">O-methyltransferase</fullName>
    </recommendedName>
</protein>
<accession>A0A0L1J3S1</accession>
<dbReference type="AlphaFoldDB" id="A0A0L1J3S1"/>
<comment type="caution">
    <text evidence="1">The sequence shown here is derived from an EMBL/GenBank/DDBJ whole genome shotgun (WGS) entry which is preliminary data.</text>
</comment>
<dbReference type="Proteomes" id="UP000037505">
    <property type="component" value="Unassembled WGS sequence"/>
</dbReference>
<evidence type="ECO:0000313" key="2">
    <source>
        <dbReference type="Proteomes" id="UP000037505"/>
    </source>
</evidence>
<proteinExistence type="predicted"/>
<dbReference type="GeneID" id="26807030"/>
<gene>
    <name evidence="1" type="ORF">ANOM_005226</name>
</gene>
<evidence type="ECO:0008006" key="3">
    <source>
        <dbReference type="Google" id="ProtNLM"/>
    </source>
</evidence>
<keyword evidence="2" id="KW-1185">Reference proteome</keyword>
<dbReference type="EMBL" id="JNOM01000120">
    <property type="protein sequence ID" value="KNG86325.1"/>
    <property type="molecule type" value="Genomic_DNA"/>
</dbReference>
<organism evidence="1 2">
    <name type="scientific">Aspergillus nomiae NRRL (strain ATCC 15546 / NRRL 13137 / CBS 260.88 / M93)</name>
    <dbReference type="NCBI Taxonomy" id="1509407"/>
    <lineage>
        <taxon>Eukaryota</taxon>
        <taxon>Fungi</taxon>
        <taxon>Dikarya</taxon>
        <taxon>Ascomycota</taxon>
        <taxon>Pezizomycotina</taxon>
        <taxon>Eurotiomycetes</taxon>
        <taxon>Eurotiomycetidae</taxon>
        <taxon>Eurotiales</taxon>
        <taxon>Aspergillaceae</taxon>
        <taxon>Aspergillus</taxon>
        <taxon>Aspergillus subgen. Circumdati</taxon>
    </lineage>
</organism>